<evidence type="ECO:0000313" key="3">
    <source>
        <dbReference type="EMBL" id="MBC8570482.1"/>
    </source>
</evidence>
<accession>A0A926IBS4</accession>
<feature type="signal peptide" evidence="2">
    <location>
        <begin position="1"/>
        <end position="19"/>
    </location>
</feature>
<evidence type="ECO:0000256" key="2">
    <source>
        <dbReference type="SAM" id="SignalP"/>
    </source>
</evidence>
<evidence type="ECO:0000313" key="4">
    <source>
        <dbReference type="Proteomes" id="UP000660861"/>
    </source>
</evidence>
<protein>
    <recommendedName>
        <fullName evidence="5">Lipoprotein</fullName>
    </recommendedName>
</protein>
<proteinExistence type="predicted"/>
<dbReference type="Proteomes" id="UP000660861">
    <property type="component" value="Unassembled WGS sequence"/>
</dbReference>
<evidence type="ECO:0008006" key="5">
    <source>
        <dbReference type="Google" id="ProtNLM"/>
    </source>
</evidence>
<keyword evidence="4" id="KW-1185">Reference proteome</keyword>
<dbReference type="SUPFAM" id="SSF50998">
    <property type="entry name" value="Quinoprotein alcohol dehydrogenase-like"/>
    <property type="match status" value="1"/>
</dbReference>
<keyword evidence="2" id="KW-0732">Signal</keyword>
<dbReference type="RefSeq" id="WP_262397571.1">
    <property type="nucleotide sequence ID" value="NZ_JACRTC010000003.1"/>
</dbReference>
<dbReference type="PROSITE" id="PS51257">
    <property type="entry name" value="PROKAR_LIPOPROTEIN"/>
    <property type="match status" value="1"/>
</dbReference>
<reference evidence="3" key="1">
    <citation type="submission" date="2020-08" db="EMBL/GenBank/DDBJ databases">
        <title>Genome public.</title>
        <authorList>
            <person name="Liu C."/>
            <person name="Sun Q."/>
        </authorList>
    </citation>
    <scope>NUCLEOTIDE SEQUENCE</scope>
    <source>
        <strain evidence="3">NSJ-54</strain>
    </source>
</reference>
<feature type="region of interest" description="Disordered" evidence="1">
    <location>
        <begin position="26"/>
        <end position="61"/>
    </location>
</feature>
<feature type="chain" id="PRO_5038525682" description="Lipoprotein" evidence="2">
    <location>
        <begin position="20"/>
        <end position="452"/>
    </location>
</feature>
<dbReference type="EMBL" id="JACRTC010000003">
    <property type="protein sequence ID" value="MBC8570482.1"/>
    <property type="molecule type" value="Genomic_DNA"/>
</dbReference>
<sequence>MKRLLFLFLAILLLFTGCAAGDQTEQSHSTFHGTSSGGPLGKSSSASGGPASTQLQTLGRGSGNSKGFYRISMDLPTDGDTYALLLYVDYASRQEVPLCGKPSCAHNTDECTAYLPGSSFEYKILAEEDQLFLFYLPIGGGAVWIGGDGIEAAAPCLFSMNPDGTGRTKLLDLPTGTLLAEPIVYGGGNIYATAETTRMENGEGGLAQSVTENRRLVVFNTVQKTMEDVCSLHYFDLLVGAYDNRLLLKRYEFTENPNALSDSAYNALFSQTPVRLVSRDPATGEEKEHIAGKGGELDDLCVAGDTVYIGGPSSTIRRLTLADDQVSLLTDKLPAGRHWLEAEDDHVLVIYIDNQQVNADVTDVLKVDSETGELSPFTLFIKKPRERVSVLARNGEQYLVLCGYRSEEKKTWAGTHQVEIQGWNCALINVEDYWNNRDAYIPIQNSGENEGG</sequence>
<comment type="caution">
    <text evidence="3">The sequence shown here is derived from an EMBL/GenBank/DDBJ whole genome shotgun (WGS) entry which is preliminary data.</text>
</comment>
<organism evidence="3 4">
    <name type="scientific">Zongyangia hominis</name>
    <dbReference type="NCBI Taxonomy" id="2763677"/>
    <lineage>
        <taxon>Bacteria</taxon>
        <taxon>Bacillati</taxon>
        <taxon>Bacillota</taxon>
        <taxon>Clostridia</taxon>
        <taxon>Eubacteriales</taxon>
        <taxon>Oscillospiraceae</taxon>
        <taxon>Zongyangia</taxon>
    </lineage>
</organism>
<feature type="compositionally biased region" description="Low complexity" evidence="1">
    <location>
        <begin position="41"/>
        <end position="53"/>
    </location>
</feature>
<dbReference type="AlphaFoldDB" id="A0A926IBS4"/>
<dbReference type="InterPro" id="IPR011047">
    <property type="entry name" value="Quinoprotein_ADH-like_sf"/>
</dbReference>
<gene>
    <name evidence="3" type="ORF">H8709_06515</name>
</gene>
<evidence type="ECO:0000256" key="1">
    <source>
        <dbReference type="SAM" id="MobiDB-lite"/>
    </source>
</evidence>
<name>A0A926IBS4_9FIRM</name>